<organism evidence="3 4">
    <name type="scientific">Desmospora activa DSM 45169</name>
    <dbReference type="NCBI Taxonomy" id="1121389"/>
    <lineage>
        <taxon>Bacteria</taxon>
        <taxon>Bacillati</taxon>
        <taxon>Bacillota</taxon>
        <taxon>Bacilli</taxon>
        <taxon>Bacillales</taxon>
        <taxon>Thermoactinomycetaceae</taxon>
        <taxon>Desmospora</taxon>
    </lineage>
</organism>
<evidence type="ECO:0000256" key="1">
    <source>
        <dbReference type="SAM" id="MobiDB-lite"/>
    </source>
</evidence>
<keyword evidence="2" id="KW-1133">Transmembrane helix</keyword>
<comment type="caution">
    <text evidence="3">The sequence shown here is derived from an EMBL/GenBank/DDBJ whole genome shotgun (WGS) entry which is preliminary data.</text>
</comment>
<name>A0A2T4Z9K0_9BACL</name>
<keyword evidence="4" id="KW-1185">Reference proteome</keyword>
<feature type="transmembrane region" description="Helical" evidence="2">
    <location>
        <begin position="187"/>
        <end position="206"/>
    </location>
</feature>
<reference evidence="3 4" key="1">
    <citation type="submission" date="2018-04" db="EMBL/GenBank/DDBJ databases">
        <title>Genomic Encyclopedia of Archaeal and Bacterial Type Strains, Phase II (KMG-II): from individual species to whole genera.</title>
        <authorList>
            <person name="Goeker M."/>
        </authorList>
    </citation>
    <scope>NUCLEOTIDE SEQUENCE [LARGE SCALE GENOMIC DNA]</scope>
    <source>
        <strain evidence="3 4">DSM 45169</strain>
    </source>
</reference>
<dbReference type="Proteomes" id="UP000241639">
    <property type="component" value="Unassembled WGS sequence"/>
</dbReference>
<dbReference type="RefSeq" id="WP_107725365.1">
    <property type="nucleotide sequence ID" value="NZ_PZZP01000001.1"/>
</dbReference>
<evidence type="ECO:0000313" key="3">
    <source>
        <dbReference type="EMBL" id="PTM58571.1"/>
    </source>
</evidence>
<evidence type="ECO:0000313" key="4">
    <source>
        <dbReference type="Proteomes" id="UP000241639"/>
    </source>
</evidence>
<protein>
    <submittedName>
        <fullName evidence="3">Uncharacterized protein</fullName>
    </submittedName>
</protein>
<evidence type="ECO:0000256" key="2">
    <source>
        <dbReference type="SAM" id="Phobius"/>
    </source>
</evidence>
<keyword evidence="2" id="KW-0472">Membrane</keyword>
<gene>
    <name evidence="3" type="ORF">C8J48_1156</name>
</gene>
<proteinExistence type="predicted"/>
<feature type="region of interest" description="Disordered" evidence="1">
    <location>
        <begin position="97"/>
        <end position="117"/>
    </location>
</feature>
<feature type="compositionally biased region" description="Polar residues" evidence="1">
    <location>
        <begin position="98"/>
        <end position="117"/>
    </location>
</feature>
<dbReference type="AlphaFoldDB" id="A0A2T4Z9K0"/>
<sequence length="217" mass="24014">MEAITVDVVKAEELTTTLDNLTLEIGKIGLTSQVLSPIFTKESASESTDIPGQIPVRSTPTHEEVEHRAAKPEIPFLPKFGRAKKAKVSYQEYPLPEMSQSETITPESSDTQPVQQPNPHKFEYEQHTPIKTEEYPSPQPEVDIIQFNQSMTELISLAEQAKAQIKQGSIEKDCLFRLNAKLAMAKANYGHIAAIAVALAAVISGIKDLIELFELMN</sequence>
<keyword evidence="2" id="KW-0812">Transmembrane</keyword>
<dbReference type="EMBL" id="PZZP01000001">
    <property type="protein sequence ID" value="PTM58571.1"/>
    <property type="molecule type" value="Genomic_DNA"/>
</dbReference>
<accession>A0A2T4Z9K0</accession>